<feature type="domain" description="H repeat-associated protein N-terminal" evidence="1">
    <location>
        <begin position="20"/>
        <end position="64"/>
    </location>
</feature>
<proteinExistence type="predicted"/>
<dbReference type="Pfam" id="PF13808">
    <property type="entry name" value="DDE_Tnp_1_assoc"/>
    <property type="match status" value="1"/>
</dbReference>
<evidence type="ECO:0000313" key="3">
    <source>
        <dbReference type="Proteomes" id="UP000284006"/>
    </source>
</evidence>
<dbReference type="Proteomes" id="UP000284006">
    <property type="component" value="Unassembled WGS sequence"/>
</dbReference>
<accession>A0A418XS27</accession>
<evidence type="ECO:0000313" key="2">
    <source>
        <dbReference type="EMBL" id="RJG15288.1"/>
    </source>
</evidence>
<name>A0A418XS27_9BURK</name>
<dbReference type="EMBL" id="QYUP01000119">
    <property type="protein sequence ID" value="RJG15288.1"/>
    <property type="molecule type" value="Genomic_DNA"/>
</dbReference>
<protein>
    <submittedName>
        <fullName evidence="2">Transposase family protein</fullName>
    </submittedName>
</protein>
<gene>
    <name evidence="2" type="ORF">D3872_14295</name>
</gene>
<evidence type="ECO:0000259" key="1">
    <source>
        <dbReference type="Pfam" id="PF13808"/>
    </source>
</evidence>
<organism evidence="2 3">
    <name type="scientific">Massilia cavernae</name>
    <dbReference type="NCBI Taxonomy" id="2320864"/>
    <lineage>
        <taxon>Bacteria</taxon>
        <taxon>Pseudomonadati</taxon>
        <taxon>Pseudomonadota</taxon>
        <taxon>Betaproteobacteria</taxon>
        <taxon>Burkholderiales</taxon>
        <taxon>Oxalobacteraceae</taxon>
        <taxon>Telluria group</taxon>
        <taxon>Massilia</taxon>
    </lineage>
</organism>
<dbReference type="AlphaFoldDB" id="A0A418XS27"/>
<comment type="caution">
    <text evidence="2">The sequence shown here is derived from an EMBL/GenBank/DDBJ whole genome shotgun (WGS) entry which is preliminary data.</text>
</comment>
<dbReference type="InterPro" id="IPR032806">
    <property type="entry name" value="YbfD_N"/>
</dbReference>
<sequence length="106" mass="11222">MLTLDFDSGVDMNPGMILVQRLRGIDDPRVCDHVLVDFLVIVLCAVMAGAEGWDDIEAWGDANEVRGSGSACRGQRALHVVSACASEIGLVLGQQRCVALSAGLHS</sequence>
<keyword evidence="3" id="KW-1185">Reference proteome</keyword>
<reference evidence="2 3" key="1">
    <citation type="submission" date="2018-09" db="EMBL/GenBank/DDBJ databases">
        <authorList>
            <person name="Zhu H."/>
        </authorList>
    </citation>
    <scope>NUCLEOTIDE SEQUENCE [LARGE SCALE GENOMIC DNA]</scope>
    <source>
        <strain evidence="2 3">K1S02-61</strain>
    </source>
</reference>